<dbReference type="PANTHER" id="PTHR24071:SF0">
    <property type="entry name" value="GTP-BINDING NUCLEAR PROTEIN RAN"/>
    <property type="match status" value="1"/>
</dbReference>
<accession>A0ABR4LQA5</accession>
<dbReference type="SMART" id="SM00176">
    <property type="entry name" value="RAN"/>
    <property type="match status" value="1"/>
</dbReference>
<reference evidence="5 6" key="1">
    <citation type="submission" date="2024-07" db="EMBL/GenBank/DDBJ databases">
        <title>Section-level genome sequencing and comparative genomics of Aspergillus sections Usti and Cavernicolus.</title>
        <authorList>
            <consortium name="Lawrence Berkeley National Laboratory"/>
            <person name="Nybo J.L."/>
            <person name="Vesth T.C."/>
            <person name="Theobald S."/>
            <person name="Frisvad J.C."/>
            <person name="Larsen T.O."/>
            <person name="Kjaerboelling I."/>
            <person name="Rothschild-Mancinelli K."/>
            <person name="Lyhne E.K."/>
            <person name="Kogle M.E."/>
            <person name="Barry K."/>
            <person name="Clum A."/>
            <person name="Na H."/>
            <person name="Ledsgaard L."/>
            <person name="Lin J."/>
            <person name="Lipzen A."/>
            <person name="Kuo A."/>
            <person name="Riley R."/>
            <person name="Mondo S."/>
            <person name="Labutti K."/>
            <person name="Haridas S."/>
            <person name="Pangalinan J."/>
            <person name="Salamov A.A."/>
            <person name="Simmons B.A."/>
            <person name="Magnuson J.K."/>
            <person name="Chen J."/>
            <person name="Drula E."/>
            <person name="Henrissat B."/>
            <person name="Wiebenga A."/>
            <person name="Lubbers R.J."/>
            <person name="Gomes A.C."/>
            <person name="Macurrencykelacurrency M.R."/>
            <person name="Stajich J."/>
            <person name="Grigoriev I.V."/>
            <person name="Mortensen U.H."/>
            <person name="De Vries R.P."/>
            <person name="Baker S.E."/>
            <person name="Andersen M.R."/>
        </authorList>
    </citation>
    <scope>NUCLEOTIDE SEQUENCE [LARGE SCALE GENOMIC DNA]</scope>
    <source>
        <strain evidence="5 6">CBS 449.75</strain>
    </source>
</reference>
<dbReference type="Proteomes" id="UP001610432">
    <property type="component" value="Unassembled WGS sequence"/>
</dbReference>
<keyword evidence="2" id="KW-0547">Nucleotide-binding</keyword>
<keyword evidence="4" id="KW-0342">GTP-binding</keyword>
<dbReference type="EMBL" id="JBFXLQ010000023">
    <property type="protein sequence ID" value="KAL2866722.1"/>
    <property type="molecule type" value="Genomic_DNA"/>
</dbReference>
<dbReference type="PANTHER" id="PTHR24071">
    <property type="entry name" value="RAN GTPASE"/>
    <property type="match status" value="1"/>
</dbReference>
<evidence type="ECO:0000256" key="2">
    <source>
        <dbReference type="ARBA" id="ARBA00022741"/>
    </source>
</evidence>
<dbReference type="RefSeq" id="XP_070885701.1">
    <property type="nucleotide sequence ID" value="XM_071029241.1"/>
</dbReference>
<comment type="caution">
    <text evidence="5">The sequence shown here is derived from an EMBL/GenBank/DDBJ whole genome shotgun (WGS) entry which is preliminary data.</text>
</comment>
<dbReference type="InterPro" id="IPR001806">
    <property type="entry name" value="Small_GTPase"/>
</dbReference>
<dbReference type="SUPFAM" id="SSF52540">
    <property type="entry name" value="P-loop containing nucleoside triphosphate hydrolases"/>
    <property type="match status" value="1"/>
</dbReference>
<dbReference type="InterPro" id="IPR002041">
    <property type="entry name" value="Ran_GTPase"/>
</dbReference>
<dbReference type="SMART" id="SM00175">
    <property type="entry name" value="RAB"/>
    <property type="match status" value="1"/>
</dbReference>
<gene>
    <name evidence="5" type="ORF">BJX67DRAFT_354750</name>
</gene>
<dbReference type="InterPro" id="IPR027417">
    <property type="entry name" value="P-loop_NTPase"/>
</dbReference>
<evidence type="ECO:0000313" key="6">
    <source>
        <dbReference type="Proteomes" id="UP001610432"/>
    </source>
</evidence>
<evidence type="ECO:0000313" key="5">
    <source>
        <dbReference type="EMBL" id="KAL2866722.1"/>
    </source>
</evidence>
<dbReference type="GO" id="GO:0016787">
    <property type="term" value="F:hydrolase activity"/>
    <property type="evidence" value="ECO:0007669"/>
    <property type="project" value="UniProtKB-KW"/>
</dbReference>
<organism evidence="5 6">
    <name type="scientific">Aspergillus lucknowensis</name>
    <dbReference type="NCBI Taxonomy" id="176173"/>
    <lineage>
        <taxon>Eukaryota</taxon>
        <taxon>Fungi</taxon>
        <taxon>Dikarya</taxon>
        <taxon>Ascomycota</taxon>
        <taxon>Pezizomycotina</taxon>
        <taxon>Eurotiomycetes</taxon>
        <taxon>Eurotiomycetidae</taxon>
        <taxon>Eurotiales</taxon>
        <taxon>Aspergillaceae</taxon>
        <taxon>Aspergillus</taxon>
        <taxon>Aspergillus subgen. Nidulantes</taxon>
    </lineage>
</organism>
<keyword evidence="3" id="KW-0653">Protein transport</keyword>
<protein>
    <submittedName>
        <fullName evidence="5">P-loop containing nucleoside triphosphate hydrolase protein</fullName>
    </submittedName>
</protein>
<evidence type="ECO:0000256" key="3">
    <source>
        <dbReference type="ARBA" id="ARBA00022927"/>
    </source>
</evidence>
<keyword evidence="5" id="KW-0378">Hydrolase</keyword>
<evidence type="ECO:0000256" key="4">
    <source>
        <dbReference type="ARBA" id="ARBA00023134"/>
    </source>
</evidence>
<dbReference type="PROSITE" id="PS51418">
    <property type="entry name" value="RAN"/>
    <property type="match status" value="1"/>
</dbReference>
<dbReference type="Gene3D" id="3.40.50.300">
    <property type="entry name" value="P-loop containing nucleotide triphosphate hydrolases"/>
    <property type="match status" value="1"/>
</dbReference>
<dbReference type="SMART" id="SM00173">
    <property type="entry name" value="RAS"/>
    <property type="match status" value="1"/>
</dbReference>
<dbReference type="PROSITE" id="PS51419">
    <property type="entry name" value="RAB"/>
    <property type="match status" value="1"/>
</dbReference>
<evidence type="ECO:0000256" key="1">
    <source>
        <dbReference type="ARBA" id="ARBA00022448"/>
    </source>
</evidence>
<dbReference type="PRINTS" id="PR00449">
    <property type="entry name" value="RASTRNSFRMNG"/>
</dbReference>
<proteinExistence type="predicted"/>
<keyword evidence="6" id="KW-1185">Reference proteome</keyword>
<keyword evidence="1" id="KW-0813">Transport</keyword>
<dbReference type="GeneID" id="98144313"/>
<sequence length="194" mass="22656">MPESPRRFRIVMFGDDGVGKTAFMQRYARGEFVAEYEPSQRPQLYTIDLQFNEGQVTFDIWDIPPGIPSEDLVRGCDGVILMFDLQKPSTYESIPGYYTNMLPIFDCKDRIPVPAVICGNKVDYVDRKVNPPTITYHREKGLQYYDFSVRCLYNFEKPLHFLARRILSNPRLEYMTLPDVGEALDRERHGQYYS</sequence>
<dbReference type="Pfam" id="PF00071">
    <property type="entry name" value="Ras"/>
    <property type="match status" value="1"/>
</dbReference>
<name>A0ABR4LQA5_9EURO</name>